<dbReference type="EMBL" id="CDMZ01003199">
    <property type="protein sequence ID" value="CEM45477.1"/>
    <property type="molecule type" value="Genomic_DNA"/>
</dbReference>
<sequence length="963" mass="106651">MKSQKDWSTFLPSRFVFAEGDDPSKRPLLLAPPGAAPYAPSRPAPPRGPSPRDAVETLAKRAFQLLLAEGRFPAYQSVVEKLLVLGEKRNFTEFGVGQPWAIPRLVLTSQIDMNVNTCTLAYAATHPIGTLGGMLPILDENLGFFVEQRKITETEAESIKKVMHKHPCLSSLFPGLKPRPPTDLQDASATGLCPVPIDPLAVSREEIPCVQMPQVLQALLAKFRRENFGPRQKLFTTRSLEAALEDAGIDRGFVWIEKRIPVSDDQEAGDGAAAGDGDFRLPGFLIASLIKMERNWNEGMRNVRSEYDREMARVQSETRNETRRLKEQMAGELQRLTIELETESNSQQLAAREQALWKRSQTLAAILQKEEKRQTQSRLLMIAKMVPSTDPGKDIVLAEVFQSLLKALKEAKEQTAVLPYSGTASGGGGVLLQGHSHQQQQQIMRVDENVLRSILTRHISRVSEDFLREWGRDGVGMGGGLKLRSVLALLRTVEVVAHAVARDLGVSAFHVLGCGDFLGFLRRECGAEEELREAGGWTDCQLGKGLTGLMDEVLAVVGQRAGDRDGLVVLGEDEEAGREEGGEGVGPGFEGARERKINPEELHSRRETVFILVDEFLLSRPFIPPGSTEVLRELYRFLCNRLGDDLDRFVHEPFLTFVSAHVEPHLQQKFGWSLLAVEEGKEGGSGKTSVLLESFCTALAEEMTVQSREWEDEGETDADEACGRSSFSSERRICCQFGCGSLESFGWGSVDLLVHRWGRQRAEERQETEGRRGRESSNPLIFCELLEHGDDAELGHVADGGESCLKALWAEEDPEQIAMEMICSSTHTPLLSDLSECLVWDGLFSSTLGGFPEFILSKRTEIQRAGVKLLCFHDPQRGAQRWIKASDGSWNSSSLQKMLVDPERAHQVTPVEVAAALVAVVVEERGLASAGKELIASGLEVFWQRRVKRGRRETGKAQSEKQT</sequence>
<gene>
    <name evidence="3" type="ORF">Cvel_7532</name>
</gene>
<evidence type="ECO:0000256" key="2">
    <source>
        <dbReference type="SAM" id="MobiDB-lite"/>
    </source>
</evidence>
<dbReference type="AlphaFoldDB" id="A0A0G4HMN4"/>
<name>A0A0G4HMN4_9ALVE</name>
<feature type="coiled-coil region" evidence="1">
    <location>
        <begin position="319"/>
        <end position="346"/>
    </location>
</feature>
<reference evidence="3" key="1">
    <citation type="submission" date="2014-11" db="EMBL/GenBank/DDBJ databases">
        <authorList>
            <person name="Otto D Thomas"/>
            <person name="Naeem Raeece"/>
        </authorList>
    </citation>
    <scope>NUCLEOTIDE SEQUENCE</scope>
</reference>
<accession>A0A0G4HMN4</accession>
<feature type="region of interest" description="Disordered" evidence="2">
    <location>
        <begin position="19"/>
        <end position="53"/>
    </location>
</feature>
<feature type="compositionally biased region" description="Pro residues" evidence="2">
    <location>
        <begin position="40"/>
        <end position="49"/>
    </location>
</feature>
<protein>
    <submittedName>
        <fullName evidence="3">Uncharacterized protein</fullName>
    </submittedName>
</protein>
<evidence type="ECO:0000313" key="3">
    <source>
        <dbReference type="EMBL" id="CEM45477.1"/>
    </source>
</evidence>
<keyword evidence="1" id="KW-0175">Coiled coil</keyword>
<dbReference type="VEuPathDB" id="CryptoDB:Cvel_7532"/>
<proteinExistence type="predicted"/>
<organism evidence="3">
    <name type="scientific">Chromera velia CCMP2878</name>
    <dbReference type="NCBI Taxonomy" id="1169474"/>
    <lineage>
        <taxon>Eukaryota</taxon>
        <taxon>Sar</taxon>
        <taxon>Alveolata</taxon>
        <taxon>Colpodellida</taxon>
        <taxon>Chromeraceae</taxon>
        <taxon>Chromera</taxon>
    </lineage>
</organism>
<evidence type="ECO:0000256" key="1">
    <source>
        <dbReference type="SAM" id="Coils"/>
    </source>
</evidence>
<feature type="compositionally biased region" description="Low complexity" evidence="2">
    <location>
        <begin position="26"/>
        <end position="39"/>
    </location>
</feature>